<dbReference type="InterPro" id="IPR029062">
    <property type="entry name" value="Class_I_gatase-like"/>
</dbReference>
<proteinExistence type="predicted"/>
<dbReference type="AlphaFoldDB" id="A0A6J6MC91"/>
<protein>
    <submittedName>
        <fullName evidence="2">Unannotated protein</fullName>
    </submittedName>
</protein>
<gene>
    <name evidence="2" type="ORF">UFOPK2310_00633</name>
</gene>
<dbReference type="SUPFAM" id="SSF52317">
    <property type="entry name" value="Class I glutamine amidotransferase-like"/>
    <property type="match status" value="1"/>
</dbReference>
<dbReference type="Pfam" id="PF00117">
    <property type="entry name" value="GATase"/>
    <property type="match status" value="1"/>
</dbReference>
<feature type="domain" description="Glutamine amidotransferase" evidence="1">
    <location>
        <begin position="90"/>
        <end position="189"/>
    </location>
</feature>
<sequence>MEVFGEDSRMRVLFMQHDAFSPPTLISERFADHGFEVVEELIVGSEQYETPGEVSYQFPDPTAFDVIVPMGSPWGAWDDATIGEWLLPELEWLKQADAVGVPVLGICFGGQLLARAHGGSVGRAPDCEIGWTSLWSDDESLIPPGPWFSFHYDRWELPPGAHEIARTSRASQAFTLRKNLALQFHPELTADMLEGWCGSPGGGRDLIIKDGQDPEILIAFTRAEEAKSRSRAHALVDSFLRQVAGLGHLVGS</sequence>
<organism evidence="2">
    <name type="scientific">freshwater metagenome</name>
    <dbReference type="NCBI Taxonomy" id="449393"/>
    <lineage>
        <taxon>unclassified sequences</taxon>
        <taxon>metagenomes</taxon>
        <taxon>ecological metagenomes</taxon>
    </lineage>
</organism>
<dbReference type="EMBL" id="CAEZWW010000060">
    <property type="protein sequence ID" value="CAB4671452.1"/>
    <property type="molecule type" value="Genomic_DNA"/>
</dbReference>
<evidence type="ECO:0000259" key="1">
    <source>
        <dbReference type="Pfam" id="PF00117"/>
    </source>
</evidence>
<accession>A0A6J6MC91</accession>
<dbReference type="InterPro" id="IPR044992">
    <property type="entry name" value="ChyE-like"/>
</dbReference>
<name>A0A6J6MC91_9ZZZZ</name>
<dbReference type="PROSITE" id="PS51273">
    <property type="entry name" value="GATASE_TYPE_1"/>
    <property type="match status" value="1"/>
</dbReference>
<dbReference type="GO" id="GO:0005829">
    <property type="term" value="C:cytosol"/>
    <property type="evidence" value="ECO:0007669"/>
    <property type="project" value="TreeGrafter"/>
</dbReference>
<dbReference type="InterPro" id="IPR017926">
    <property type="entry name" value="GATASE"/>
</dbReference>
<dbReference type="CDD" id="cd01741">
    <property type="entry name" value="GATase1_1"/>
    <property type="match status" value="1"/>
</dbReference>
<dbReference type="Gene3D" id="3.40.50.880">
    <property type="match status" value="1"/>
</dbReference>
<dbReference type="PANTHER" id="PTHR42695">
    <property type="entry name" value="GLUTAMINE AMIDOTRANSFERASE YLR126C-RELATED"/>
    <property type="match status" value="1"/>
</dbReference>
<evidence type="ECO:0000313" key="2">
    <source>
        <dbReference type="EMBL" id="CAB4671452.1"/>
    </source>
</evidence>
<reference evidence="2" key="1">
    <citation type="submission" date="2020-05" db="EMBL/GenBank/DDBJ databases">
        <authorList>
            <person name="Chiriac C."/>
            <person name="Salcher M."/>
            <person name="Ghai R."/>
            <person name="Kavagutti S V."/>
        </authorList>
    </citation>
    <scope>NUCLEOTIDE SEQUENCE</scope>
</reference>
<dbReference type="PANTHER" id="PTHR42695:SF5">
    <property type="entry name" value="GLUTAMINE AMIDOTRANSFERASE YLR126C-RELATED"/>
    <property type="match status" value="1"/>
</dbReference>